<dbReference type="EMBL" id="JAAPAO010000766">
    <property type="protein sequence ID" value="KAF4654036.1"/>
    <property type="molecule type" value="Genomic_DNA"/>
</dbReference>
<dbReference type="InterPro" id="IPR001841">
    <property type="entry name" value="Znf_RING"/>
</dbReference>
<organism evidence="5 6">
    <name type="scientific">Perkinsus chesapeaki</name>
    <name type="common">Clam parasite</name>
    <name type="synonym">Perkinsus andrewsi</name>
    <dbReference type="NCBI Taxonomy" id="330153"/>
    <lineage>
        <taxon>Eukaryota</taxon>
        <taxon>Sar</taxon>
        <taxon>Alveolata</taxon>
        <taxon>Perkinsozoa</taxon>
        <taxon>Perkinsea</taxon>
        <taxon>Perkinsida</taxon>
        <taxon>Perkinsidae</taxon>
        <taxon>Perkinsus</taxon>
    </lineage>
</organism>
<evidence type="ECO:0000259" key="4">
    <source>
        <dbReference type="PROSITE" id="PS50089"/>
    </source>
</evidence>
<dbReference type="Proteomes" id="UP000591131">
    <property type="component" value="Unassembled WGS sequence"/>
</dbReference>
<dbReference type="AlphaFoldDB" id="A0A7J6L4P8"/>
<evidence type="ECO:0000256" key="3">
    <source>
        <dbReference type="SAM" id="MobiDB-lite"/>
    </source>
</evidence>
<keyword evidence="2" id="KW-0175">Coiled coil</keyword>
<dbReference type="SUPFAM" id="SSF52058">
    <property type="entry name" value="L domain-like"/>
    <property type="match status" value="1"/>
</dbReference>
<keyword evidence="1" id="KW-0863">Zinc-finger</keyword>
<sequence>MTIDLTSDEGMQKTRESTNSTAASAVIVCSKCKGQLKSNITGLRCGHLFHARCASSVNDRCPKCNKPIEDVEADYLSFYITFGHPNTPASTIAASQDDEGELRQAALEAYAKMKLVKSEKKSLLKSLQEAERRKRQLLEELDRVACENAKSERERARDETKAEEMSRTISRNIDRAAGAAKLIDKLDCQRIVQEAWKQTAEAFVESSGDYMLAMAKAHKAGQGLLQAIRHAALNDDKERVERIVGFILSAVDDRRTEQAEYTRKLQAKLHEMQWKREQLQQLRTRNARRQSQKRNGLGDRQEKRSKKSANDCPIRRAKKTKITELDEDGLEGVPDDAASDIRQPSTGYQTKTQNLDREQVMNEVVTEWQRALEEERLPHLKYGYVKREESWELRIYGRGLDALDRKEYKQNVVSLSLNYITLEHLLVDDKFKRNLAEFGALTSIHLSHNRLNKIDRERLMQFWELLRLLAQVCPKLDTLVIHHEEGNNDLLDIQCNNDEARETYRAAVVSCVPQLNNLDGEEVTPSERHLGGVISAIEHPDLGSLTNLSRLSQDRWGYPEVCSGFTVDFTTKKELLEK</sequence>
<keyword evidence="6" id="KW-1185">Reference proteome</keyword>
<dbReference type="SUPFAM" id="SSF57850">
    <property type="entry name" value="RING/U-box"/>
    <property type="match status" value="1"/>
</dbReference>
<protein>
    <recommendedName>
        <fullName evidence="4">RING-type domain-containing protein</fullName>
    </recommendedName>
</protein>
<dbReference type="PROSITE" id="PS50089">
    <property type="entry name" value="ZF_RING_2"/>
    <property type="match status" value="1"/>
</dbReference>
<dbReference type="Gene3D" id="3.30.40.10">
    <property type="entry name" value="Zinc/RING finger domain, C3HC4 (zinc finger)"/>
    <property type="match status" value="1"/>
</dbReference>
<feature type="domain" description="RING-type" evidence="4">
    <location>
        <begin position="29"/>
        <end position="65"/>
    </location>
</feature>
<keyword evidence="1" id="KW-0479">Metal-binding</keyword>
<dbReference type="InterPro" id="IPR032675">
    <property type="entry name" value="LRR_dom_sf"/>
</dbReference>
<dbReference type="OrthoDB" id="8062037at2759"/>
<dbReference type="Gene3D" id="3.80.10.10">
    <property type="entry name" value="Ribonuclease Inhibitor"/>
    <property type="match status" value="1"/>
</dbReference>
<evidence type="ECO:0000256" key="2">
    <source>
        <dbReference type="SAM" id="Coils"/>
    </source>
</evidence>
<proteinExistence type="predicted"/>
<evidence type="ECO:0000256" key="1">
    <source>
        <dbReference type="PROSITE-ProRule" id="PRU00175"/>
    </source>
</evidence>
<accession>A0A7J6L4P8</accession>
<reference evidence="5 6" key="1">
    <citation type="submission" date="2020-04" db="EMBL/GenBank/DDBJ databases">
        <title>Perkinsus chesapeaki whole genome sequence.</title>
        <authorList>
            <person name="Bogema D.R."/>
        </authorList>
    </citation>
    <scope>NUCLEOTIDE SEQUENCE [LARGE SCALE GENOMIC DNA]</scope>
    <source>
        <strain evidence="5">ATCC PRA-425</strain>
    </source>
</reference>
<dbReference type="SMART" id="SM00184">
    <property type="entry name" value="RING"/>
    <property type="match status" value="1"/>
</dbReference>
<feature type="compositionally biased region" description="Acidic residues" evidence="3">
    <location>
        <begin position="325"/>
        <end position="338"/>
    </location>
</feature>
<feature type="coiled-coil region" evidence="2">
    <location>
        <begin position="113"/>
        <end position="168"/>
    </location>
</feature>
<dbReference type="InterPro" id="IPR013083">
    <property type="entry name" value="Znf_RING/FYVE/PHD"/>
</dbReference>
<comment type="caution">
    <text evidence="5">The sequence shown here is derived from an EMBL/GenBank/DDBJ whole genome shotgun (WGS) entry which is preliminary data.</text>
</comment>
<keyword evidence="1" id="KW-0862">Zinc</keyword>
<evidence type="ECO:0000313" key="6">
    <source>
        <dbReference type="Proteomes" id="UP000591131"/>
    </source>
</evidence>
<dbReference type="GO" id="GO:0008270">
    <property type="term" value="F:zinc ion binding"/>
    <property type="evidence" value="ECO:0007669"/>
    <property type="project" value="UniProtKB-KW"/>
</dbReference>
<feature type="region of interest" description="Disordered" evidence="3">
    <location>
        <begin position="281"/>
        <end position="348"/>
    </location>
</feature>
<gene>
    <name evidence="5" type="ORF">FOL47_010169</name>
</gene>
<evidence type="ECO:0000313" key="5">
    <source>
        <dbReference type="EMBL" id="KAF4654036.1"/>
    </source>
</evidence>
<name>A0A7J6L4P8_PERCH</name>